<dbReference type="InterPro" id="IPR036890">
    <property type="entry name" value="HATPase_C_sf"/>
</dbReference>
<dbReference type="Proteomes" id="UP000240608">
    <property type="component" value="Unassembled WGS sequence"/>
</dbReference>
<protein>
    <recommendedName>
        <fullName evidence="2">histidine kinase</fullName>
        <ecNumber evidence="2">2.7.13.3</ecNumber>
    </recommendedName>
</protein>
<evidence type="ECO:0000256" key="6">
    <source>
        <dbReference type="ARBA" id="ARBA00023012"/>
    </source>
</evidence>
<dbReference type="InterPro" id="IPR004358">
    <property type="entry name" value="Sig_transdc_His_kin-like_C"/>
</dbReference>
<dbReference type="GO" id="GO:0004721">
    <property type="term" value="F:phosphoprotein phosphatase activity"/>
    <property type="evidence" value="ECO:0007669"/>
    <property type="project" value="TreeGrafter"/>
</dbReference>
<dbReference type="PROSITE" id="PS50109">
    <property type="entry name" value="HIS_KIN"/>
    <property type="match status" value="1"/>
</dbReference>
<evidence type="ECO:0000256" key="3">
    <source>
        <dbReference type="ARBA" id="ARBA00022553"/>
    </source>
</evidence>
<organism evidence="8 9">
    <name type="scientific">Marivirga lumbricoides</name>
    <dbReference type="NCBI Taxonomy" id="1046115"/>
    <lineage>
        <taxon>Bacteria</taxon>
        <taxon>Pseudomonadati</taxon>
        <taxon>Bacteroidota</taxon>
        <taxon>Cytophagia</taxon>
        <taxon>Cytophagales</taxon>
        <taxon>Marivirgaceae</taxon>
        <taxon>Marivirga</taxon>
    </lineage>
</organism>
<dbReference type="AlphaFoldDB" id="A0A2T4D372"/>
<sequence length="69" mass="7899">IMIEDDGGNISKEQKEKVFDKFYRIPKGNIHNIKGFGIGLYYTKNIIEKHNGTIELSVKKGKTVFKITL</sequence>
<evidence type="ECO:0000256" key="2">
    <source>
        <dbReference type="ARBA" id="ARBA00012438"/>
    </source>
</evidence>
<comment type="caution">
    <text evidence="8">The sequence shown here is derived from an EMBL/GenBank/DDBJ whole genome shotgun (WGS) entry which is preliminary data.</text>
</comment>
<dbReference type="EC" id="2.7.13.3" evidence="2"/>
<dbReference type="SUPFAM" id="SSF55874">
    <property type="entry name" value="ATPase domain of HSP90 chaperone/DNA topoisomerase II/histidine kinase"/>
    <property type="match status" value="1"/>
</dbReference>
<evidence type="ECO:0000256" key="5">
    <source>
        <dbReference type="ARBA" id="ARBA00022777"/>
    </source>
</evidence>
<dbReference type="GO" id="GO:0005886">
    <property type="term" value="C:plasma membrane"/>
    <property type="evidence" value="ECO:0007669"/>
    <property type="project" value="TreeGrafter"/>
</dbReference>
<dbReference type="PRINTS" id="PR00344">
    <property type="entry name" value="BCTRLSENSOR"/>
</dbReference>
<keyword evidence="5 8" id="KW-0418">Kinase</keyword>
<reference evidence="8 9" key="1">
    <citation type="submission" date="2018-03" db="EMBL/GenBank/DDBJ databases">
        <title>Cross-interface Injection: A General Nanoliter Liquid Handling Method Applied to Single Cells Genome Amplification Automated Nanoliter Liquid Handling Applied to Single Cell Multiple Displacement Amplification.</title>
        <authorList>
            <person name="Yun J."/>
            <person name="Xu P."/>
            <person name="Xu J."/>
            <person name="Dai X."/>
            <person name="Wang Y."/>
            <person name="Zheng X."/>
            <person name="Cao C."/>
            <person name="Yi Q."/>
            <person name="Zhu Y."/>
            <person name="Wang L."/>
            <person name="Dong Z."/>
            <person name="Huang Y."/>
            <person name="Huang L."/>
            <person name="Du W."/>
        </authorList>
    </citation>
    <scope>NUCLEOTIDE SEQUENCE [LARGE SCALE GENOMIC DNA]</scope>
    <source>
        <strain evidence="8 9">Z-D1-2</strain>
    </source>
</reference>
<dbReference type="InterPro" id="IPR050351">
    <property type="entry name" value="BphY/WalK/GraS-like"/>
</dbReference>
<feature type="domain" description="Histidine kinase" evidence="7">
    <location>
        <begin position="1"/>
        <end position="69"/>
    </location>
</feature>
<dbReference type="GO" id="GO:0000155">
    <property type="term" value="F:phosphorelay sensor kinase activity"/>
    <property type="evidence" value="ECO:0007669"/>
    <property type="project" value="TreeGrafter"/>
</dbReference>
<name>A0A2T4D372_9BACT</name>
<evidence type="ECO:0000256" key="4">
    <source>
        <dbReference type="ARBA" id="ARBA00022679"/>
    </source>
</evidence>
<dbReference type="InterPro" id="IPR003594">
    <property type="entry name" value="HATPase_dom"/>
</dbReference>
<comment type="catalytic activity">
    <reaction evidence="1">
        <text>ATP + protein L-histidine = ADP + protein N-phospho-L-histidine.</text>
        <dbReference type="EC" id="2.7.13.3"/>
    </reaction>
</comment>
<dbReference type="Gene3D" id="3.30.565.10">
    <property type="entry name" value="Histidine kinase-like ATPase, C-terminal domain"/>
    <property type="match status" value="1"/>
</dbReference>
<accession>A0A2T4D372</accession>
<dbReference type="CDD" id="cd00075">
    <property type="entry name" value="HATPase"/>
    <property type="match status" value="1"/>
</dbReference>
<keyword evidence="6" id="KW-0902">Two-component regulatory system</keyword>
<feature type="non-terminal residue" evidence="8">
    <location>
        <position position="1"/>
    </location>
</feature>
<dbReference type="GO" id="GO:0016036">
    <property type="term" value="P:cellular response to phosphate starvation"/>
    <property type="evidence" value="ECO:0007669"/>
    <property type="project" value="TreeGrafter"/>
</dbReference>
<dbReference type="EMBL" id="PYVU01000776">
    <property type="protein sequence ID" value="PTB88257.1"/>
    <property type="molecule type" value="Genomic_DNA"/>
</dbReference>
<dbReference type="PANTHER" id="PTHR45453">
    <property type="entry name" value="PHOSPHATE REGULON SENSOR PROTEIN PHOR"/>
    <property type="match status" value="1"/>
</dbReference>
<dbReference type="Pfam" id="PF02518">
    <property type="entry name" value="HATPase_c"/>
    <property type="match status" value="1"/>
</dbReference>
<dbReference type="InterPro" id="IPR005467">
    <property type="entry name" value="His_kinase_dom"/>
</dbReference>
<dbReference type="PANTHER" id="PTHR45453:SF1">
    <property type="entry name" value="PHOSPHATE REGULON SENSOR PROTEIN PHOR"/>
    <property type="match status" value="1"/>
</dbReference>
<gene>
    <name evidence="8" type="ORF">C9994_17925</name>
</gene>
<proteinExistence type="predicted"/>
<evidence type="ECO:0000313" key="9">
    <source>
        <dbReference type="Proteomes" id="UP000240608"/>
    </source>
</evidence>
<evidence type="ECO:0000313" key="8">
    <source>
        <dbReference type="EMBL" id="PTB88257.1"/>
    </source>
</evidence>
<keyword evidence="3" id="KW-0597">Phosphoprotein</keyword>
<evidence type="ECO:0000259" key="7">
    <source>
        <dbReference type="PROSITE" id="PS50109"/>
    </source>
</evidence>
<evidence type="ECO:0000256" key="1">
    <source>
        <dbReference type="ARBA" id="ARBA00000085"/>
    </source>
</evidence>
<keyword evidence="4" id="KW-0808">Transferase</keyword>